<gene>
    <name evidence="1" type="ORF">SPIL2461_LOCUS15082</name>
</gene>
<keyword evidence="2" id="KW-1185">Reference proteome</keyword>
<reference evidence="1" key="1">
    <citation type="submission" date="2021-02" db="EMBL/GenBank/DDBJ databases">
        <authorList>
            <person name="Dougan E. K."/>
            <person name="Rhodes N."/>
            <person name="Thang M."/>
            <person name="Chan C."/>
        </authorList>
    </citation>
    <scope>NUCLEOTIDE SEQUENCE</scope>
</reference>
<dbReference type="EMBL" id="CAJNIZ010036102">
    <property type="protein sequence ID" value="CAE7563531.1"/>
    <property type="molecule type" value="Genomic_DNA"/>
</dbReference>
<proteinExistence type="predicted"/>
<feature type="non-terminal residue" evidence="1">
    <location>
        <position position="278"/>
    </location>
</feature>
<organism evidence="1 2">
    <name type="scientific">Symbiodinium pilosum</name>
    <name type="common">Dinoflagellate</name>
    <dbReference type="NCBI Taxonomy" id="2952"/>
    <lineage>
        <taxon>Eukaryota</taxon>
        <taxon>Sar</taxon>
        <taxon>Alveolata</taxon>
        <taxon>Dinophyceae</taxon>
        <taxon>Suessiales</taxon>
        <taxon>Symbiodiniaceae</taxon>
        <taxon>Symbiodinium</taxon>
    </lineage>
</organism>
<sequence>DRVVKGTIGSICQYSPVLNAPVVVQRFLDMQSLANRRKTFRFEWNLLPLQSHPLPGNCMSTLAAMSFGPATPPYEEVGRIPPAIRRVFAMELGSYSATRALDSSYWGLNLGNVSCLPARVSRPIFTDGPTTGTTTTPLPTHVCDGRMYATGNGEESGFDPTMVSDCSLAKEDPCLCASMDDCEWQPGSGDIPSGCASTKNPGVTCEACPFQPKCVEPDQSTVCSQKTSACDCAFTKATKFGYGCLFLNGGCVARSTPNSAATSCDDCPTQVRCGTPRI</sequence>
<accession>A0A812U5Q7</accession>
<protein>
    <submittedName>
        <fullName evidence="1">Uncharacterized protein</fullName>
    </submittedName>
</protein>
<dbReference type="AlphaFoldDB" id="A0A812U5Q7"/>
<comment type="caution">
    <text evidence="1">The sequence shown here is derived from an EMBL/GenBank/DDBJ whole genome shotgun (WGS) entry which is preliminary data.</text>
</comment>
<dbReference type="Proteomes" id="UP000649617">
    <property type="component" value="Unassembled WGS sequence"/>
</dbReference>
<dbReference type="OrthoDB" id="432630at2759"/>
<name>A0A812U5Q7_SYMPI</name>
<evidence type="ECO:0000313" key="2">
    <source>
        <dbReference type="Proteomes" id="UP000649617"/>
    </source>
</evidence>
<evidence type="ECO:0000313" key="1">
    <source>
        <dbReference type="EMBL" id="CAE7563531.1"/>
    </source>
</evidence>
<feature type="non-terminal residue" evidence="1">
    <location>
        <position position="1"/>
    </location>
</feature>